<feature type="region of interest" description="Disordered" evidence="1">
    <location>
        <begin position="55"/>
        <end position="76"/>
    </location>
</feature>
<gene>
    <name evidence="3" type="ORF">A5N15_00975</name>
</gene>
<protein>
    <submittedName>
        <fullName evidence="3">Uncharacterized protein</fullName>
    </submittedName>
</protein>
<evidence type="ECO:0000256" key="1">
    <source>
        <dbReference type="SAM" id="MobiDB-lite"/>
    </source>
</evidence>
<comment type="caution">
    <text evidence="3">The sequence shown here is derived from an EMBL/GenBank/DDBJ whole genome shotgun (WGS) entry which is preliminary data.</text>
</comment>
<name>A0A657IW18_9MICC</name>
<feature type="compositionally biased region" description="Basic residues" evidence="1">
    <location>
        <begin position="67"/>
        <end position="76"/>
    </location>
</feature>
<accession>A0A657IW18</accession>
<sequence>MTIRPAPASAEAVPTAGEQARRVLRRWPTLLLVWGLVLLLALLLGLLTPRSYTASTEVRGGSAELRGHRRPRRARR</sequence>
<evidence type="ECO:0000313" key="4">
    <source>
        <dbReference type="Proteomes" id="UP000092021"/>
    </source>
</evidence>
<evidence type="ECO:0000256" key="2">
    <source>
        <dbReference type="SAM" id="Phobius"/>
    </source>
</evidence>
<dbReference type="EMBL" id="LWGZ01000073">
    <property type="protein sequence ID" value="OAX67756.1"/>
    <property type="molecule type" value="Genomic_DNA"/>
</dbReference>
<feature type="transmembrane region" description="Helical" evidence="2">
    <location>
        <begin position="29"/>
        <end position="47"/>
    </location>
</feature>
<keyword evidence="2" id="KW-0472">Membrane</keyword>
<organism evidence="3 4">
    <name type="scientific">Rothia kristinae</name>
    <dbReference type="NCBI Taxonomy" id="37923"/>
    <lineage>
        <taxon>Bacteria</taxon>
        <taxon>Bacillati</taxon>
        <taxon>Actinomycetota</taxon>
        <taxon>Actinomycetes</taxon>
        <taxon>Micrococcales</taxon>
        <taxon>Micrococcaceae</taxon>
        <taxon>Rothia</taxon>
    </lineage>
</organism>
<evidence type="ECO:0000313" key="3">
    <source>
        <dbReference type="EMBL" id="OAX67756.1"/>
    </source>
</evidence>
<dbReference type="AlphaFoldDB" id="A0A657IW18"/>
<dbReference type="Proteomes" id="UP000092021">
    <property type="component" value="Unassembled WGS sequence"/>
</dbReference>
<reference evidence="3 4" key="1">
    <citation type="submission" date="2016-04" db="EMBL/GenBank/DDBJ databases">
        <title>Identification of putative biosynthetic pathways for the production of bioactive secondary metabolites by the marine actinomycete Kocuria kristinae RUTW2-3.</title>
        <authorList>
            <person name="Waterworth S.C."/>
            <person name="Walmsley T.A."/>
            <person name="Matongo T."/>
            <person name="Davies-Coleman M.T."/>
            <person name="Dorrington R.A."/>
        </authorList>
    </citation>
    <scope>NUCLEOTIDE SEQUENCE [LARGE SCALE GENOMIC DNA]</scope>
    <source>
        <strain evidence="3 4">RUTW4-5</strain>
    </source>
</reference>
<keyword evidence="2" id="KW-0812">Transmembrane</keyword>
<proteinExistence type="predicted"/>
<keyword evidence="2" id="KW-1133">Transmembrane helix</keyword>